<evidence type="ECO:0000256" key="5">
    <source>
        <dbReference type="ARBA" id="ARBA00010813"/>
    </source>
</evidence>
<dbReference type="PROSITE" id="PS51257">
    <property type="entry name" value="PROKAR_LIPOPROTEIN"/>
    <property type="match status" value="1"/>
</dbReference>
<dbReference type="PANTHER" id="PTHR11510">
    <property type="entry name" value="MYO-INOSITOL-1 PHOSPHATE SYNTHASE"/>
    <property type="match status" value="1"/>
</dbReference>
<dbReference type="Pfam" id="PF01658">
    <property type="entry name" value="Inos-1-P_synth"/>
    <property type="match status" value="1"/>
</dbReference>
<keyword evidence="10" id="KW-0520">NAD</keyword>
<dbReference type="AlphaFoldDB" id="A0A7R8W7V7"/>
<evidence type="ECO:0000256" key="3">
    <source>
        <dbReference type="ARBA" id="ARBA00004496"/>
    </source>
</evidence>
<dbReference type="InterPro" id="IPR013021">
    <property type="entry name" value="Myo-inos-1-P_Synthase_GAPDH"/>
</dbReference>
<protein>
    <recommendedName>
        <fullName evidence="6">inositol-3-phosphate synthase</fullName>
        <ecNumber evidence="6">5.5.1.4</ecNumber>
    </recommendedName>
</protein>
<keyword evidence="14" id="KW-1208">Phospholipid metabolism</keyword>
<dbReference type="InterPro" id="IPR002587">
    <property type="entry name" value="Myo-inos-1-P_Synthase"/>
</dbReference>
<dbReference type="OrthoDB" id="2887at2759"/>
<dbReference type="EMBL" id="OB660867">
    <property type="protein sequence ID" value="CAD7226573.1"/>
    <property type="molecule type" value="Genomic_DNA"/>
</dbReference>
<evidence type="ECO:0000256" key="7">
    <source>
        <dbReference type="ARBA" id="ARBA00022490"/>
    </source>
</evidence>
<dbReference type="Gene3D" id="3.40.50.720">
    <property type="entry name" value="NAD(P)-binding Rossmann-like Domain"/>
    <property type="match status" value="2"/>
</dbReference>
<evidence type="ECO:0000256" key="9">
    <source>
        <dbReference type="ARBA" id="ARBA00022550"/>
    </source>
</evidence>
<proteinExistence type="inferred from homology"/>
<evidence type="ECO:0000313" key="16">
    <source>
        <dbReference type="EMBL" id="CAD7226573.1"/>
    </source>
</evidence>
<evidence type="ECO:0000256" key="1">
    <source>
        <dbReference type="ARBA" id="ARBA00000113"/>
    </source>
</evidence>
<sequence length="355" mass="39192">MSELKPLKSIYYPHFIAANQEERANNIVPGTCACANHLETLRNDIRRFKQANNVDSVVVVWTANTERFSQEVKGVHDNSQNLLKAIRGGHSEISPSMMFAVAAILENCSYINGSPQNTLVPGVIELAANQGVFVGGDDFKTGQTKLKSVLVDFLISSGIKPCSIVSYNHLGNNDGKNLSAPEQFRSKEISKSNVVDDMVKSNPILYGSGEKPDHCVVIKYVPYVGDSKRALDEYTSEIFMGGHNTISIHNTCEDSLLAAPLILDLVILTELFSRIAYKTKEMDSFCALHPILSVLSFLLKAPMVPEKTPVVNALFKQRACIENILRACVGLPPENHMLLEHKAILKVRVPKQLPY</sequence>
<reference evidence="16" key="1">
    <citation type="submission" date="2020-11" db="EMBL/GenBank/DDBJ databases">
        <authorList>
            <person name="Tran Van P."/>
        </authorList>
    </citation>
    <scope>NUCLEOTIDE SEQUENCE</scope>
</reference>
<evidence type="ECO:0000256" key="15">
    <source>
        <dbReference type="ARBA" id="ARBA00025559"/>
    </source>
</evidence>
<dbReference type="SUPFAM" id="SSF55347">
    <property type="entry name" value="Glyceraldehyde-3-phosphate dehydrogenase-like, C-terminal domain"/>
    <property type="match status" value="1"/>
</dbReference>
<evidence type="ECO:0000256" key="14">
    <source>
        <dbReference type="ARBA" id="ARBA00023264"/>
    </source>
</evidence>
<dbReference type="PIRSF" id="PIRSF015578">
    <property type="entry name" value="Myoinos-ppht_syn"/>
    <property type="match status" value="1"/>
</dbReference>
<dbReference type="Pfam" id="PF07994">
    <property type="entry name" value="NAD_binding_5"/>
    <property type="match status" value="1"/>
</dbReference>
<keyword evidence="7" id="KW-0963">Cytoplasm</keyword>
<evidence type="ECO:0000256" key="10">
    <source>
        <dbReference type="ARBA" id="ARBA00023027"/>
    </source>
</evidence>
<dbReference type="SUPFAM" id="SSF51735">
    <property type="entry name" value="NAD(P)-binding Rossmann-fold domains"/>
    <property type="match status" value="1"/>
</dbReference>
<dbReference type="Gene3D" id="3.30.360.10">
    <property type="entry name" value="Dihydrodipicolinate Reductase, domain 2"/>
    <property type="match status" value="1"/>
</dbReference>
<comment type="pathway">
    <text evidence="4">Polyol metabolism; myo-inositol biosynthesis; myo-inositol from D-glucose 6-phosphate: step 1/2.</text>
</comment>
<evidence type="ECO:0000256" key="2">
    <source>
        <dbReference type="ARBA" id="ARBA00001911"/>
    </source>
</evidence>
<comment type="catalytic activity">
    <reaction evidence="1">
        <text>D-glucose 6-phosphate = 1D-myo-inositol 3-phosphate</text>
        <dbReference type="Rhea" id="RHEA:10716"/>
        <dbReference type="ChEBI" id="CHEBI:58401"/>
        <dbReference type="ChEBI" id="CHEBI:61548"/>
        <dbReference type="EC" id="5.5.1.4"/>
    </reaction>
</comment>
<evidence type="ECO:0000256" key="12">
    <source>
        <dbReference type="ARBA" id="ARBA00023209"/>
    </source>
</evidence>
<comment type="similarity">
    <text evidence="5">Belongs to the myo-inositol 1-phosphate synthase family.</text>
</comment>
<dbReference type="GO" id="GO:0006021">
    <property type="term" value="P:inositol biosynthetic process"/>
    <property type="evidence" value="ECO:0007669"/>
    <property type="project" value="UniProtKB-UniPathway"/>
</dbReference>
<evidence type="ECO:0000256" key="13">
    <source>
        <dbReference type="ARBA" id="ARBA00023235"/>
    </source>
</evidence>
<dbReference type="InterPro" id="IPR036291">
    <property type="entry name" value="NAD(P)-bd_dom_sf"/>
</dbReference>
<evidence type="ECO:0000256" key="4">
    <source>
        <dbReference type="ARBA" id="ARBA00005117"/>
    </source>
</evidence>
<comment type="cofactor">
    <cofactor evidence="2">
        <name>NAD(+)</name>
        <dbReference type="ChEBI" id="CHEBI:57540"/>
    </cofactor>
</comment>
<evidence type="ECO:0000256" key="11">
    <source>
        <dbReference type="ARBA" id="ARBA00023098"/>
    </source>
</evidence>
<dbReference type="FunFam" id="3.40.50.720:FF:000171">
    <property type="entry name" value="inositol-3-phosphate synthase 1"/>
    <property type="match status" value="1"/>
</dbReference>
<dbReference type="GO" id="GO:0005737">
    <property type="term" value="C:cytoplasm"/>
    <property type="evidence" value="ECO:0007669"/>
    <property type="project" value="UniProtKB-SubCell"/>
</dbReference>
<dbReference type="UniPathway" id="UPA00823">
    <property type="reaction ID" value="UER00787"/>
</dbReference>
<dbReference type="EC" id="5.5.1.4" evidence="6"/>
<dbReference type="GO" id="GO:0004512">
    <property type="term" value="F:inositol-3-phosphate synthase activity"/>
    <property type="evidence" value="ECO:0007669"/>
    <property type="project" value="UniProtKB-EC"/>
</dbReference>
<organism evidence="16">
    <name type="scientific">Cyprideis torosa</name>
    <dbReference type="NCBI Taxonomy" id="163714"/>
    <lineage>
        <taxon>Eukaryota</taxon>
        <taxon>Metazoa</taxon>
        <taxon>Ecdysozoa</taxon>
        <taxon>Arthropoda</taxon>
        <taxon>Crustacea</taxon>
        <taxon>Oligostraca</taxon>
        <taxon>Ostracoda</taxon>
        <taxon>Podocopa</taxon>
        <taxon>Podocopida</taxon>
        <taxon>Cytherocopina</taxon>
        <taxon>Cytheroidea</taxon>
        <taxon>Cytherideidae</taxon>
        <taxon>Cyprideis</taxon>
    </lineage>
</organism>
<dbReference type="GO" id="GO:0008654">
    <property type="term" value="P:phospholipid biosynthetic process"/>
    <property type="evidence" value="ECO:0007669"/>
    <property type="project" value="UniProtKB-KW"/>
</dbReference>
<gene>
    <name evidence="16" type="ORF">CTOB1V02_LOCUS4490</name>
</gene>
<dbReference type="FunFam" id="3.30.360.10:FF:000055">
    <property type="entry name" value="Putative myo-inositol-1-phosphate synthase"/>
    <property type="match status" value="1"/>
</dbReference>
<evidence type="ECO:0000256" key="6">
    <source>
        <dbReference type="ARBA" id="ARBA00012125"/>
    </source>
</evidence>
<evidence type="ECO:0000256" key="8">
    <source>
        <dbReference type="ARBA" id="ARBA00022516"/>
    </source>
</evidence>
<accession>A0A7R8W7V7</accession>
<name>A0A7R8W7V7_9CRUS</name>
<keyword evidence="11" id="KW-0443">Lipid metabolism</keyword>
<keyword evidence="12" id="KW-0594">Phospholipid biosynthesis</keyword>
<keyword evidence="8" id="KW-0444">Lipid biosynthesis</keyword>
<keyword evidence="9" id="KW-0398">Inositol biosynthesis</keyword>
<comment type="subcellular location">
    <subcellularLocation>
        <location evidence="3">Cytoplasm</location>
    </subcellularLocation>
</comment>
<comment type="function">
    <text evidence="15">Key enzyme in myo-inositol biosynthesis pathway that catalyzes the conversion of glucose 6-phosphate to 1-myo-inositol 1-phosphate in a NAD-dependent manner. Rate-limiting enzyme in the synthesis of all inositol-containing compounds.</text>
</comment>
<keyword evidence="13" id="KW-0413">Isomerase</keyword>